<accession>A0A6B8KF99</accession>
<proteinExistence type="predicted"/>
<dbReference type="InterPro" id="IPR011991">
    <property type="entry name" value="ArsR-like_HTH"/>
</dbReference>
<dbReference type="CDD" id="cd00090">
    <property type="entry name" value="HTH_ARSR"/>
    <property type="match status" value="1"/>
</dbReference>
<dbReference type="GO" id="GO:0006950">
    <property type="term" value="P:response to stress"/>
    <property type="evidence" value="ECO:0007669"/>
    <property type="project" value="TreeGrafter"/>
</dbReference>
<dbReference type="SMART" id="SM00347">
    <property type="entry name" value="HTH_MARR"/>
    <property type="match status" value="1"/>
</dbReference>
<dbReference type="RefSeq" id="WP_136496494.1">
    <property type="nucleotide sequence ID" value="NZ_CP046052.1"/>
</dbReference>
<dbReference type="Gene3D" id="1.10.10.10">
    <property type="entry name" value="Winged helix-like DNA-binding domain superfamily/Winged helix DNA-binding domain"/>
    <property type="match status" value="1"/>
</dbReference>
<dbReference type="AlphaFoldDB" id="A0A6B8KF99"/>
<dbReference type="Proteomes" id="UP000309061">
    <property type="component" value="Chromosome"/>
</dbReference>
<evidence type="ECO:0000313" key="2">
    <source>
        <dbReference type="EMBL" id="QGM46242.1"/>
    </source>
</evidence>
<evidence type="ECO:0000259" key="1">
    <source>
        <dbReference type="SMART" id="SM00347"/>
    </source>
</evidence>
<dbReference type="SUPFAM" id="SSF46785">
    <property type="entry name" value="Winged helix' DNA-binding domain"/>
    <property type="match status" value="1"/>
</dbReference>
<evidence type="ECO:0000313" key="3">
    <source>
        <dbReference type="Proteomes" id="UP000309061"/>
    </source>
</evidence>
<protein>
    <submittedName>
        <fullName evidence="2">MarR family transcriptional regulator</fullName>
    </submittedName>
</protein>
<organism evidence="2 3">
    <name type="scientific">Methylocystis heyeri</name>
    <dbReference type="NCBI Taxonomy" id="391905"/>
    <lineage>
        <taxon>Bacteria</taxon>
        <taxon>Pseudomonadati</taxon>
        <taxon>Pseudomonadota</taxon>
        <taxon>Alphaproteobacteria</taxon>
        <taxon>Hyphomicrobiales</taxon>
        <taxon>Methylocystaceae</taxon>
        <taxon>Methylocystis</taxon>
    </lineage>
</organism>
<dbReference type="EMBL" id="CP046052">
    <property type="protein sequence ID" value="QGM46242.1"/>
    <property type="molecule type" value="Genomic_DNA"/>
</dbReference>
<dbReference type="InterPro" id="IPR036388">
    <property type="entry name" value="WH-like_DNA-bd_sf"/>
</dbReference>
<dbReference type="PANTHER" id="PTHR33164:SF43">
    <property type="entry name" value="HTH-TYPE TRANSCRIPTIONAL REPRESSOR YETL"/>
    <property type="match status" value="1"/>
</dbReference>
<reference evidence="2 3" key="1">
    <citation type="submission" date="2019-11" db="EMBL/GenBank/DDBJ databases">
        <title>The genome sequence of Methylocystis heyeri.</title>
        <authorList>
            <person name="Oshkin I.Y."/>
            <person name="Miroshnikov K."/>
            <person name="Dedysh S.N."/>
        </authorList>
    </citation>
    <scope>NUCLEOTIDE SEQUENCE [LARGE SCALE GENOMIC DNA]</scope>
    <source>
        <strain evidence="2 3">H2</strain>
    </source>
</reference>
<dbReference type="GO" id="GO:0003700">
    <property type="term" value="F:DNA-binding transcription factor activity"/>
    <property type="evidence" value="ECO:0007669"/>
    <property type="project" value="InterPro"/>
</dbReference>
<keyword evidence="3" id="KW-1185">Reference proteome</keyword>
<dbReference type="OrthoDB" id="122135at2"/>
<dbReference type="PANTHER" id="PTHR33164">
    <property type="entry name" value="TRANSCRIPTIONAL REGULATOR, MARR FAMILY"/>
    <property type="match status" value="1"/>
</dbReference>
<sequence length="150" mass="16782">MSSDRLKQIPGSEKAPYVGALLRLAHQVARSRLLQALAERGLADVTEAHLGLFQYPPADGMRPTDLAKRLGASKQAVNHLVGQLEKLGYLQRRREPGNGRATIHFTERGWLVLESNIATMRQLEADWQRQLGKRRFADLKAALQELTGFT</sequence>
<dbReference type="InterPro" id="IPR000835">
    <property type="entry name" value="HTH_MarR-typ"/>
</dbReference>
<name>A0A6B8KF99_9HYPH</name>
<dbReference type="InterPro" id="IPR039422">
    <property type="entry name" value="MarR/SlyA-like"/>
</dbReference>
<gene>
    <name evidence="2" type="ORF">H2LOC_011345</name>
</gene>
<feature type="domain" description="HTH marR-type" evidence="1">
    <location>
        <begin position="38"/>
        <end position="144"/>
    </location>
</feature>
<dbReference type="Pfam" id="PF12802">
    <property type="entry name" value="MarR_2"/>
    <property type="match status" value="1"/>
</dbReference>
<dbReference type="InterPro" id="IPR036390">
    <property type="entry name" value="WH_DNA-bd_sf"/>
</dbReference>
<dbReference type="KEGG" id="mhey:H2LOC_011345"/>